<evidence type="ECO:0000313" key="3">
    <source>
        <dbReference type="Proteomes" id="UP001515500"/>
    </source>
</evidence>
<dbReference type="GeneID" id="120257612"/>
<protein>
    <submittedName>
        <fullName evidence="4">LOW QUALITY PROTEIN: desiccation protectant protein Lea14 homolog</fullName>
    </submittedName>
</protein>
<organism evidence="3 4">
    <name type="scientific">Dioscorea cayennensis subsp. rotundata</name>
    <name type="common">White Guinea yam</name>
    <name type="synonym">Dioscorea rotundata</name>
    <dbReference type="NCBI Taxonomy" id="55577"/>
    <lineage>
        <taxon>Eukaryota</taxon>
        <taxon>Viridiplantae</taxon>
        <taxon>Streptophyta</taxon>
        <taxon>Embryophyta</taxon>
        <taxon>Tracheophyta</taxon>
        <taxon>Spermatophyta</taxon>
        <taxon>Magnoliopsida</taxon>
        <taxon>Liliopsida</taxon>
        <taxon>Dioscoreales</taxon>
        <taxon>Dioscoreaceae</taxon>
        <taxon>Dioscorea</taxon>
    </lineage>
</organism>
<evidence type="ECO:0000256" key="1">
    <source>
        <dbReference type="ARBA" id="ARBA00005960"/>
    </source>
</evidence>
<name>A0AB40B355_DIOCR</name>
<dbReference type="RefSeq" id="XP_039120991.1">
    <property type="nucleotide sequence ID" value="XM_039265057.1"/>
</dbReference>
<evidence type="ECO:0000313" key="4">
    <source>
        <dbReference type="RefSeq" id="XP_039120991.1"/>
    </source>
</evidence>
<dbReference type="Proteomes" id="UP001515500">
    <property type="component" value="Unplaced"/>
</dbReference>
<dbReference type="AlphaFoldDB" id="A0AB40B355"/>
<dbReference type="SMART" id="SM00769">
    <property type="entry name" value="WHy"/>
    <property type="match status" value="1"/>
</dbReference>
<accession>A0AB40B355</accession>
<dbReference type="PANTHER" id="PTHR31459:SF19">
    <property type="entry name" value="DESICCATION-RELATED PROTEIN LEA14-RELATED"/>
    <property type="match status" value="1"/>
</dbReference>
<feature type="domain" description="Water stress and hypersensitive response" evidence="2">
    <location>
        <begin position="24"/>
        <end position="141"/>
    </location>
</feature>
<dbReference type="Gene3D" id="2.60.40.1820">
    <property type="match status" value="1"/>
</dbReference>
<dbReference type="FunFam" id="2.60.40.1820:FF:000001">
    <property type="entry name" value="Desiccation protectant protein Lea14-like"/>
    <property type="match status" value="1"/>
</dbReference>
<reference evidence="4" key="1">
    <citation type="submission" date="2025-08" db="UniProtKB">
        <authorList>
            <consortium name="RefSeq"/>
        </authorList>
    </citation>
    <scope>IDENTIFICATION</scope>
</reference>
<dbReference type="InterPro" id="IPR013990">
    <property type="entry name" value="WHy-dom"/>
</dbReference>
<dbReference type="InterPro" id="IPR004864">
    <property type="entry name" value="LEA_2"/>
</dbReference>
<dbReference type="GO" id="GO:0005829">
    <property type="term" value="C:cytosol"/>
    <property type="evidence" value="ECO:0007669"/>
    <property type="project" value="TreeGrafter"/>
</dbReference>
<dbReference type="SUPFAM" id="SSF117070">
    <property type="entry name" value="LEA14-like"/>
    <property type="match status" value="1"/>
</dbReference>
<proteinExistence type="inferred from homology"/>
<dbReference type="InterPro" id="IPR045043">
    <property type="entry name" value="Lea14-like"/>
</dbReference>
<dbReference type="GO" id="GO:0009269">
    <property type="term" value="P:response to desiccation"/>
    <property type="evidence" value="ECO:0007669"/>
    <property type="project" value="InterPro"/>
</dbReference>
<keyword evidence="3" id="KW-1185">Reference proteome</keyword>
<dbReference type="Pfam" id="PF03168">
    <property type="entry name" value="LEA_2"/>
    <property type="match status" value="1"/>
</dbReference>
<gene>
    <name evidence="4" type="primary">LOC120257612</name>
</gene>
<dbReference type="PANTHER" id="PTHR31459">
    <property type="match status" value="1"/>
</dbReference>
<evidence type="ECO:0000259" key="2">
    <source>
        <dbReference type="SMART" id="SM00769"/>
    </source>
</evidence>
<sequence length="151" mass="16323">MASLIDKAKGFVAEKIANIPKPEASVADVSFKEVTRKAATFNAQVSVDNPYVTPLPVCEVCYTLKSADRVIASGTMADPGSIAAKSVTKLDLPFIVPYDFLLSIMRDIGKDWDIDYELEIGLTIDLPVVGNFTIPLSSKGELKLPTLADIF</sequence>
<comment type="similarity">
    <text evidence="1">Belongs to the LEA type 2 family.</text>
</comment>